<dbReference type="Pfam" id="PF21302">
    <property type="entry name" value="Zn_ribbon_RlmA"/>
    <property type="match status" value="1"/>
</dbReference>
<dbReference type="EMBL" id="PVZC01000004">
    <property type="protein sequence ID" value="PRX98881.1"/>
    <property type="molecule type" value="Genomic_DNA"/>
</dbReference>
<dbReference type="GO" id="GO:0032259">
    <property type="term" value="P:methylation"/>
    <property type="evidence" value="ECO:0007669"/>
    <property type="project" value="UniProtKB-KW"/>
</dbReference>
<dbReference type="GO" id="GO:0008168">
    <property type="term" value="F:methyltransferase activity"/>
    <property type="evidence" value="ECO:0007669"/>
    <property type="project" value="UniProtKB-KW"/>
</dbReference>
<feature type="domain" description="Methyltransferase" evidence="3">
    <location>
        <begin position="106"/>
        <end position="190"/>
    </location>
</feature>
<evidence type="ECO:0000256" key="1">
    <source>
        <dbReference type="PIRSR" id="PIRSR018249-1"/>
    </source>
</evidence>
<dbReference type="Gene3D" id="3.40.50.150">
    <property type="entry name" value="Vaccinia Virus protein VP39"/>
    <property type="match status" value="1"/>
</dbReference>
<evidence type="ECO:0000259" key="4">
    <source>
        <dbReference type="Pfam" id="PF21302"/>
    </source>
</evidence>
<protein>
    <submittedName>
        <fullName evidence="5">23S rRNA m(1)G-748 methyltransferase</fullName>
    </submittedName>
</protein>
<dbReference type="InterPro" id="IPR041698">
    <property type="entry name" value="Methyltransf_25"/>
</dbReference>
<dbReference type="InterPro" id="IPR016718">
    <property type="entry name" value="rRNA_m1G-MeTrfase_A_prd"/>
</dbReference>
<keyword evidence="5" id="KW-0489">Methyltransferase</keyword>
<proteinExistence type="predicted"/>
<sequence length="295" mass="30178">MRSDGAAPGAGPRAGAAAALAALRCPLCGRPLRAAGSSLRCPDRHSFDRARQGYVNLLPGGADAATADTAPMVAARESFLAAGHYAPLTAAVAHAAARAAPPGALVLDAGAGTGHYLAAVLDALPGAGGLALDLSKYALRRAARAHPAITAAVWDLWRPLPVADGAAGLVLNVFAPRNPAEFRRVLAPGGALLVVTPTADHLAELVEAVGTLTVDADKDARLERALAGHFAPAGRTGHRHRAVLGADDVERLVRMGPTAHHLGADELRERISRLESHGPGFAVTVSCTLSLYRPA</sequence>
<feature type="binding site" evidence="1">
    <location>
        <position position="41"/>
    </location>
    <ligand>
        <name>Zn(2+)</name>
        <dbReference type="ChEBI" id="CHEBI:29105"/>
    </ligand>
</feature>
<keyword evidence="2" id="KW-0949">S-adenosyl-L-methionine</keyword>
<gene>
    <name evidence="5" type="ORF">CLV72_104461</name>
</gene>
<evidence type="ECO:0000313" key="5">
    <source>
        <dbReference type="EMBL" id="PRX98881.1"/>
    </source>
</evidence>
<organism evidence="5 6">
    <name type="scientific">Allonocardiopsis opalescens</name>
    <dbReference type="NCBI Taxonomy" id="1144618"/>
    <lineage>
        <taxon>Bacteria</taxon>
        <taxon>Bacillati</taxon>
        <taxon>Actinomycetota</taxon>
        <taxon>Actinomycetes</taxon>
        <taxon>Streptosporangiales</taxon>
        <taxon>Allonocardiopsis</taxon>
    </lineage>
</organism>
<dbReference type="GO" id="GO:0046872">
    <property type="term" value="F:metal ion binding"/>
    <property type="evidence" value="ECO:0007669"/>
    <property type="project" value="UniProtKB-KW"/>
</dbReference>
<evidence type="ECO:0000259" key="3">
    <source>
        <dbReference type="Pfam" id="PF13649"/>
    </source>
</evidence>
<reference evidence="5 6" key="1">
    <citation type="submission" date="2018-03" db="EMBL/GenBank/DDBJ databases">
        <title>Genomic Encyclopedia of Archaeal and Bacterial Type Strains, Phase II (KMG-II): from individual species to whole genera.</title>
        <authorList>
            <person name="Goeker M."/>
        </authorList>
    </citation>
    <scope>NUCLEOTIDE SEQUENCE [LARGE SCALE GENOMIC DNA]</scope>
    <source>
        <strain evidence="5 6">DSM 45601</strain>
    </source>
</reference>
<dbReference type="SUPFAM" id="SSF53335">
    <property type="entry name" value="S-adenosyl-L-methionine-dependent methyltransferases"/>
    <property type="match status" value="1"/>
</dbReference>
<feature type="binding site" evidence="1">
    <location>
        <position position="25"/>
    </location>
    <ligand>
        <name>Zn(2+)</name>
        <dbReference type="ChEBI" id="CHEBI:29105"/>
    </ligand>
</feature>
<feature type="binding site" evidence="2">
    <location>
        <position position="85"/>
    </location>
    <ligand>
        <name>S-adenosyl-L-methionine</name>
        <dbReference type="ChEBI" id="CHEBI:59789"/>
    </ligand>
</feature>
<feature type="binding site" evidence="1">
    <location>
        <position position="45"/>
    </location>
    <ligand>
        <name>Zn(2+)</name>
        <dbReference type="ChEBI" id="CHEBI:29105"/>
    </ligand>
</feature>
<evidence type="ECO:0000256" key="2">
    <source>
        <dbReference type="PIRSR" id="PIRSR018249-2"/>
    </source>
</evidence>
<name>A0A2T0Q591_9ACTN</name>
<feature type="binding site" evidence="1">
    <location>
        <position position="28"/>
    </location>
    <ligand>
        <name>Zn(2+)</name>
        <dbReference type="ChEBI" id="CHEBI:29105"/>
    </ligand>
</feature>
<comment type="caution">
    <text evidence="5">The sequence shown here is derived from an EMBL/GenBank/DDBJ whole genome shotgun (WGS) entry which is preliminary data.</text>
</comment>
<dbReference type="InterPro" id="IPR048647">
    <property type="entry name" value="RlmA_N"/>
</dbReference>
<dbReference type="CDD" id="cd02440">
    <property type="entry name" value="AdoMet_MTases"/>
    <property type="match status" value="1"/>
</dbReference>
<accession>A0A2T0Q591</accession>
<keyword evidence="6" id="KW-1185">Reference proteome</keyword>
<feature type="binding site" evidence="2">
    <location>
        <position position="201"/>
    </location>
    <ligand>
        <name>S-adenosyl-L-methionine</name>
        <dbReference type="ChEBI" id="CHEBI:59789"/>
    </ligand>
</feature>
<feature type="binding site" evidence="2">
    <location>
        <begin position="113"/>
        <end position="114"/>
    </location>
    <ligand>
        <name>S-adenosyl-L-methionine</name>
        <dbReference type="ChEBI" id="CHEBI:59789"/>
    </ligand>
</feature>
<dbReference type="Pfam" id="PF13649">
    <property type="entry name" value="Methyltransf_25"/>
    <property type="match status" value="1"/>
</dbReference>
<keyword evidence="5" id="KW-0808">Transferase</keyword>
<feature type="domain" description="23S rRNA (guanine(745)-N(1))-methyltransferase N-terminal" evidence="4">
    <location>
        <begin position="24"/>
        <end position="59"/>
    </location>
</feature>
<keyword evidence="1" id="KW-0862">Zinc</keyword>
<keyword evidence="1" id="KW-0479">Metal-binding</keyword>
<dbReference type="Proteomes" id="UP000237846">
    <property type="component" value="Unassembled WGS sequence"/>
</dbReference>
<evidence type="ECO:0000313" key="6">
    <source>
        <dbReference type="Proteomes" id="UP000237846"/>
    </source>
</evidence>
<dbReference type="AlphaFoldDB" id="A0A2T0Q591"/>
<dbReference type="PIRSF" id="PIRSF018249">
    <property type="entry name" value="MyrA_prd"/>
    <property type="match status" value="1"/>
</dbReference>
<dbReference type="InterPro" id="IPR029063">
    <property type="entry name" value="SAM-dependent_MTases_sf"/>
</dbReference>